<accession>A0A1M4XJN7</accession>
<evidence type="ECO:0008006" key="4">
    <source>
        <dbReference type="Google" id="ProtNLM"/>
    </source>
</evidence>
<evidence type="ECO:0000313" key="3">
    <source>
        <dbReference type="Proteomes" id="UP000184509"/>
    </source>
</evidence>
<gene>
    <name evidence="2" type="ORF">SAMN05444405_10453</name>
</gene>
<reference evidence="2 3" key="1">
    <citation type="submission" date="2016-11" db="EMBL/GenBank/DDBJ databases">
        <authorList>
            <person name="Jaros S."/>
            <person name="Januszkiewicz K."/>
            <person name="Wedrychowicz H."/>
        </authorList>
    </citation>
    <scope>NUCLEOTIDE SEQUENCE [LARGE SCALE GENOMIC DNA]</scope>
    <source>
        <strain evidence="2 3">DSM 26991</strain>
    </source>
</reference>
<dbReference type="RefSeq" id="WP_073399749.1">
    <property type="nucleotide sequence ID" value="NZ_FQTV01000004.1"/>
</dbReference>
<dbReference type="NCBIfam" id="TIGR04183">
    <property type="entry name" value="Por_Secre_tail"/>
    <property type="match status" value="1"/>
</dbReference>
<proteinExistence type="predicted"/>
<organism evidence="2 3">
    <name type="scientific">Bacteroides luti</name>
    <dbReference type="NCBI Taxonomy" id="1297750"/>
    <lineage>
        <taxon>Bacteria</taxon>
        <taxon>Pseudomonadati</taxon>
        <taxon>Bacteroidota</taxon>
        <taxon>Bacteroidia</taxon>
        <taxon>Bacteroidales</taxon>
        <taxon>Bacteroidaceae</taxon>
        <taxon>Bacteroides</taxon>
    </lineage>
</organism>
<dbReference type="STRING" id="1297750.SAMN05444405_10453"/>
<protein>
    <recommendedName>
        <fullName evidence="4">Por secretion system C-terminal sorting domain-containing protein</fullName>
    </recommendedName>
</protein>
<sequence>MKNYTNYISGLLFLLIFAFAGNVSGQTKTVAHKMGGYYSGYMVNNMQKTHVYNTTVYAKPNSNITLSLPSTTTTSPHHYYRWYDYDTDSKSTLLSTTLGTDYSNGRVAYGGGTLIENITYSVPSNITSDAIACDVSANTDYNLSGSTLTEPTLSYRCIYNIRSAYEIADKLKIYPSSGTSYLEEYTIYMPSAKLTNANDNPRVCLKYNADNYFGYNPNNGLVQGGYSNFTLNGASEAFTSTNMRFCYVSPGAAGTSKTITVTMKCQNTSNPNRTSYNTYNIAKFTIYFVSDLPMPYDNLTGGNERRSISYLNNNYFLLSKLDFDYNTVPATAANNMYASPLPWDVCTYGFSATTNRGFDNKVSQWNEYGFYKTANVTNVSDASANYTWYNNSKSEVRDRKYYDSNGNQAGYFLYVDAAETPGIIAKLDIGELCSGTKLFVSAGICSLTEDAADSDPDLNFVFIGVDASGNETELNRYTSGDIPSKTTIAPWYQIFYSFTFNSNIEYSSYRLQIENNCKNTSGGDYAVDDIRIYRSKPSVQASQMKLECGSNNNKVKFRVEYGKLLSTLGLTEVTSGTGTIINANYKILDSSKNTLNYNYNTDTNPVTNNGVVRFSTKFSAMTALTSGTEPPLTYSQTPALAYTETETIDNVTYRYIVFQAPSNNMLKINNTYYLSVANSQGVFLTGICDMISDPFVVVRSSTATVDGESWVTGNGICYGNELEFGAKLRDRNTLEEIVCRYDWYIGTEDQFTTTPSGGMSVSTALGLYRQVYPNPSKTYTGLSPASGSFTQAAYNLLNSLITNQNLQLNKTSITRILREGETIIAVPIIGTAETTSTTTTVNLCSDYIVIAAGANHKNPSIQLSGEGASKTASVRIGLSQFNDLKNNSTKMLTIPVYSFKNSDQSNTKNLIKASDSNVYLIKTDDSSISGVDSLNPSKIIATLETVNVTPATGDTDYLTFKFSSGTISVKEGYTYKIEFHFNEAYSSNGEIPCDGVASFNLKIVPEYLTWTGVNGDNWNNDGNWRRSLKAELYKDANYTDDTNNKGFVPMNFSKVTIPNSTKAPWLYSLTGSPYFNMTNTNYTDVTDRIANAATTSIEYSLMVQANGTNYNCSNFYGNTCSQVYFKPSAEMRNTNYLTYNKAWVDFELTSGRWYMLSSPLKGVVAGDMYLPSANGKQNTEAFQSITYSSTTNNRFSPAIYQRSWDHSSSTVFKTDGNTYDSFISANWSQVYNKVDETYTSGKGFSIRPVYGTEGTDKVLFRIPKDDANYSYYSYDGSIINNNTTINRANNGKLAFENNASDISLILSNNTGTNNIYLIGNPFMATLDMAKFLNAHPSFERRFWILTGTGQSTVAIDNNGAITTSGSEILTGTVAPMQSFFVEKKSSISGDPIITFTPDMTIAKPSLGTPVRSISNEDNTSDNSHCLRIIAERDGYSSAILIKEDINASDNYNSEEDVPVLMDSNLADAPTLYSMAGNQAVSINVMSSQKTIPLGIYSENNNNVNLTFKGLDNFGGYMELYDALLNQATELNGTNASVTMPGNTHGRYYLNFTSTAIGQQESNIVVYSPERERVVVATSASDKLQNIKIFSLSGTILKELTGLDTAKVEILLPSGVYIIRVQSLENIETKKIACKQ</sequence>
<evidence type="ECO:0000313" key="2">
    <source>
        <dbReference type="EMBL" id="SHE93596.1"/>
    </source>
</evidence>
<keyword evidence="3" id="KW-1185">Reference proteome</keyword>
<dbReference type="OrthoDB" id="993253at2"/>
<dbReference type="EMBL" id="FQTV01000004">
    <property type="protein sequence ID" value="SHE93596.1"/>
    <property type="molecule type" value="Genomic_DNA"/>
</dbReference>
<feature type="chain" id="PRO_5012861090" description="Por secretion system C-terminal sorting domain-containing protein" evidence="1">
    <location>
        <begin position="21"/>
        <end position="1635"/>
    </location>
</feature>
<keyword evidence="1" id="KW-0732">Signal</keyword>
<dbReference type="InterPro" id="IPR026444">
    <property type="entry name" value="Secre_tail"/>
</dbReference>
<evidence type="ECO:0000256" key="1">
    <source>
        <dbReference type="SAM" id="SignalP"/>
    </source>
</evidence>
<dbReference type="Proteomes" id="UP000184509">
    <property type="component" value="Unassembled WGS sequence"/>
</dbReference>
<name>A0A1M4XJN7_9BACE</name>
<feature type="signal peptide" evidence="1">
    <location>
        <begin position="1"/>
        <end position="20"/>
    </location>
</feature>